<feature type="region of interest" description="Disordered" evidence="1">
    <location>
        <begin position="68"/>
        <end position="107"/>
    </location>
</feature>
<dbReference type="AlphaFoldDB" id="A0A6A6RXU0"/>
<evidence type="ECO:0000256" key="1">
    <source>
        <dbReference type="SAM" id="MobiDB-lite"/>
    </source>
</evidence>
<sequence>MASFIQNMIWNQVEGFVETGKRAAGGYAGSALIKAGDLVESGGRSVGNGVEKKATSYGSAITGQKYQPSAKALPSTARKPALGRSNSSPAATGVKRVAPTSKTPLGANKFAGAAQKQITSGGAKGAGAVGGLGKTAGSTVGKARSAAGSTAGGAAKSLPKPYSDSKPFGRANSLPKPYGQDNGPRKTTAVKPGQPKPFTPPQEKNEGDKKPYAGAGSKTPVKKYKPMKRLDGPAEYGKAQHISV</sequence>
<organism evidence="2 3">
    <name type="scientific">Massarina eburnea CBS 473.64</name>
    <dbReference type="NCBI Taxonomy" id="1395130"/>
    <lineage>
        <taxon>Eukaryota</taxon>
        <taxon>Fungi</taxon>
        <taxon>Dikarya</taxon>
        <taxon>Ascomycota</taxon>
        <taxon>Pezizomycotina</taxon>
        <taxon>Dothideomycetes</taxon>
        <taxon>Pleosporomycetidae</taxon>
        <taxon>Pleosporales</taxon>
        <taxon>Massarineae</taxon>
        <taxon>Massarinaceae</taxon>
        <taxon>Massarina</taxon>
    </lineage>
</organism>
<keyword evidence="3" id="KW-1185">Reference proteome</keyword>
<protein>
    <submittedName>
        <fullName evidence="2">Uncharacterized protein</fullName>
    </submittedName>
</protein>
<name>A0A6A6RXU0_9PLEO</name>
<evidence type="ECO:0000313" key="3">
    <source>
        <dbReference type="Proteomes" id="UP000799753"/>
    </source>
</evidence>
<dbReference type="EMBL" id="MU006785">
    <property type="protein sequence ID" value="KAF2639947.1"/>
    <property type="molecule type" value="Genomic_DNA"/>
</dbReference>
<accession>A0A6A6RXU0</accession>
<feature type="compositionally biased region" description="Low complexity" evidence="1">
    <location>
        <begin position="135"/>
        <end position="157"/>
    </location>
</feature>
<reference evidence="2" key="1">
    <citation type="journal article" date="2020" name="Stud. Mycol.">
        <title>101 Dothideomycetes genomes: a test case for predicting lifestyles and emergence of pathogens.</title>
        <authorList>
            <person name="Haridas S."/>
            <person name="Albert R."/>
            <person name="Binder M."/>
            <person name="Bloem J."/>
            <person name="Labutti K."/>
            <person name="Salamov A."/>
            <person name="Andreopoulos B."/>
            <person name="Baker S."/>
            <person name="Barry K."/>
            <person name="Bills G."/>
            <person name="Bluhm B."/>
            <person name="Cannon C."/>
            <person name="Castanera R."/>
            <person name="Culley D."/>
            <person name="Daum C."/>
            <person name="Ezra D."/>
            <person name="Gonzalez J."/>
            <person name="Henrissat B."/>
            <person name="Kuo A."/>
            <person name="Liang C."/>
            <person name="Lipzen A."/>
            <person name="Lutzoni F."/>
            <person name="Magnuson J."/>
            <person name="Mondo S."/>
            <person name="Nolan M."/>
            <person name="Ohm R."/>
            <person name="Pangilinan J."/>
            <person name="Park H.-J."/>
            <person name="Ramirez L."/>
            <person name="Alfaro M."/>
            <person name="Sun H."/>
            <person name="Tritt A."/>
            <person name="Yoshinaga Y."/>
            <person name="Zwiers L.-H."/>
            <person name="Turgeon B."/>
            <person name="Goodwin S."/>
            <person name="Spatafora J."/>
            <person name="Crous P."/>
            <person name="Grigoriev I."/>
        </authorList>
    </citation>
    <scope>NUCLEOTIDE SEQUENCE</scope>
    <source>
        <strain evidence="2">CBS 473.64</strain>
    </source>
</reference>
<proteinExistence type="predicted"/>
<gene>
    <name evidence="2" type="ORF">P280DRAFT_518382</name>
</gene>
<dbReference type="Proteomes" id="UP000799753">
    <property type="component" value="Unassembled WGS sequence"/>
</dbReference>
<evidence type="ECO:0000313" key="2">
    <source>
        <dbReference type="EMBL" id="KAF2639947.1"/>
    </source>
</evidence>
<feature type="region of interest" description="Disordered" evidence="1">
    <location>
        <begin position="134"/>
        <end position="244"/>
    </location>
</feature>
<dbReference type="OrthoDB" id="3945698at2759"/>